<dbReference type="GO" id="GO:0003676">
    <property type="term" value="F:nucleic acid binding"/>
    <property type="evidence" value="ECO:0007669"/>
    <property type="project" value="InterPro"/>
</dbReference>
<dbReference type="HOGENOM" id="CLU_017754_0_0_1"/>
<feature type="region of interest" description="Disordered" evidence="1">
    <location>
        <begin position="735"/>
        <end position="798"/>
    </location>
</feature>
<dbReference type="IntAct" id="B9ZSG9">
    <property type="interactions" value="1"/>
</dbReference>
<gene>
    <name evidence="3 5" type="primary">ztf-18</name>
    <name evidence="3" type="ORF">CELE_T24C4.7</name>
    <name evidence="5" type="ORF">T24C4.7</name>
</gene>
<name>B9ZSG9_CAEEL</name>
<dbReference type="PANTHER" id="PTHR33936">
    <property type="entry name" value="PROTEIN CBG17840"/>
    <property type="match status" value="1"/>
</dbReference>
<dbReference type="InterPro" id="IPR013087">
    <property type="entry name" value="Znf_C2H2_type"/>
</dbReference>
<proteinExistence type="evidence at protein level"/>
<keyword evidence="4" id="KW-1185">Reference proteome</keyword>
<reference evidence="3 4" key="1">
    <citation type="journal article" date="1998" name="Science">
        <title>Genome sequence of the nematode C. elegans: a platform for investigating biology.</title>
        <authorList>
            <consortium name="The C. elegans sequencing consortium"/>
            <person name="Sulson J.E."/>
            <person name="Waterston R."/>
        </authorList>
    </citation>
    <scope>NUCLEOTIDE SEQUENCE [LARGE SCALE GENOMIC DNA]</scope>
    <source>
        <strain evidence="3 4">Bristol N2</strain>
    </source>
</reference>
<dbReference type="Gene3D" id="3.30.420.10">
    <property type="entry name" value="Ribonuclease H-like superfamily/Ribonuclease H"/>
    <property type="match status" value="1"/>
</dbReference>
<dbReference type="WormBase" id="T24C4.7">
    <property type="protein sequence ID" value="CE19598"/>
    <property type="gene ID" value="WBGene00020763"/>
    <property type="gene designation" value="ztf-18"/>
</dbReference>
<sequence length="798" mass="92433">MLPSTSKSVEVNENSEEPIELEENVIVVTGDEIQAEIAVVDGEEVIFADDDEYIEYDPLSIANDRNAVYDIYQPHESENGTFMCKICMRTGKNTEYEDRSTFVAHRYKCHGSFNNNVMCPLGDCREVFASLYTLRRHLSQQHELPIEIHLQSFVNIGEFEKFRHLVELASGCRFMMHTKQPKYRRQVMHCSKSEHKLVLQTQKHRLPRERMLKEGSACPSVISYRVESSSGEVHTFMQLYHIGHAPDTESQNSNADNARPMDIVFPIKPACWANHPMQYVQIDVHEMPTSIYGNKIYDNILIVTCLKTRFLWAKPLFECTRTAIGRILNSIFNEYGVPEGFSTSFSPTYIRDTIKSLESVYAVEIREVWNEPLPYNCLERWVLELAQNELGTRNRWVEQLQFLVMEYNQKPIPDRMETPFERMFNRKAPNLYHNGDNQEIIHDKYISYHSELRNEEEGVENRLNTSFEPGRKVFLRKGITKPRRGNNTQYYFGYIGEVDPSNPYYPFKVHYTSSDSPWPSERNIYAWVSVFDLLPTIHEISEMSMTSKKVSIAGLLCSCMGIESSQKYDLTAMGDIARESSRCLLFRNCLCTNQMSRFCCKLVGREHCRFHSVYPENDESYAKMDAALSSFIAYNKDSSKEAEKDLQDSTPIEQILNEVGRRRLESEITVEDPEDLAPPILEPMEPTERHLDTEEEEEEPNQIPMASEHIDIEGVDEEEIMEHSVNAISEEILFEYADDKRDDGPSTPKRGRRRKSPSESAGKKKKLSNNDEFVESTVSRRSSARRTIRPKNLDDYVE</sequence>
<dbReference type="EMBL" id="BX284603">
    <property type="protein sequence ID" value="CCD69963.2"/>
    <property type="molecule type" value="Genomic_DNA"/>
</dbReference>
<feature type="domain" description="C2H2-type" evidence="2">
    <location>
        <begin position="119"/>
        <end position="142"/>
    </location>
</feature>
<dbReference type="CTD" id="175250"/>
<feature type="region of interest" description="Disordered" evidence="1">
    <location>
        <begin position="667"/>
        <end position="707"/>
    </location>
</feature>
<keyword evidence="6" id="KW-1267">Proteomics identification</keyword>
<protein>
    <submittedName>
        <fullName evidence="3">C2H2-type domain-containing protein</fullName>
    </submittedName>
</protein>
<dbReference type="FunCoup" id="B9ZSG9">
    <property type="interactions" value="633"/>
</dbReference>
<evidence type="ECO:0007829" key="6">
    <source>
        <dbReference type="PeptideAtlas" id="B9ZSG9"/>
    </source>
</evidence>
<dbReference type="RefSeq" id="NP_001367780.1">
    <property type="nucleotide sequence ID" value="NM_001381718.1"/>
</dbReference>
<evidence type="ECO:0000313" key="5">
    <source>
        <dbReference type="WormBase" id="T24C4.7"/>
    </source>
</evidence>
<dbReference type="PROSITE" id="PS00028">
    <property type="entry name" value="ZINC_FINGER_C2H2_1"/>
    <property type="match status" value="1"/>
</dbReference>
<dbReference type="AlphaFoldDB" id="B9ZSG9"/>
<evidence type="ECO:0000259" key="2">
    <source>
        <dbReference type="PROSITE" id="PS00028"/>
    </source>
</evidence>
<organism evidence="3 4">
    <name type="scientific">Caenorhabditis elegans</name>
    <dbReference type="NCBI Taxonomy" id="6239"/>
    <lineage>
        <taxon>Eukaryota</taxon>
        <taxon>Metazoa</taxon>
        <taxon>Ecdysozoa</taxon>
        <taxon>Nematoda</taxon>
        <taxon>Chromadorea</taxon>
        <taxon>Rhabditida</taxon>
        <taxon>Rhabditina</taxon>
        <taxon>Rhabditomorpha</taxon>
        <taxon>Rhabditoidea</taxon>
        <taxon>Rhabditidae</taxon>
        <taxon>Peloderinae</taxon>
        <taxon>Caenorhabditis</taxon>
    </lineage>
</organism>
<dbReference type="KEGG" id="cel:CELE_T24C4.7"/>
<dbReference type="GeneID" id="175250"/>
<dbReference type="InterPro" id="IPR036397">
    <property type="entry name" value="RNaseH_sf"/>
</dbReference>
<dbReference type="OrthoDB" id="5808026at2759"/>
<dbReference type="STRING" id="6239.T24C4.7.1"/>
<dbReference type="SUPFAM" id="SSF53098">
    <property type="entry name" value="Ribonuclease H-like"/>
    <property type="match status" value="1"/>
</dbReference>
<dbReference type="PANTHER" id="PTHR33936:SF9">
    <property type="entry name" value="C2H2-TYPE DOMAIN-CONTAINING PROTEIN"/>
    <property type="match status" value="1"/>
</dbReference>
<dbReference type="AGR" id="WB:WBGene00020763"/>
<dbReference type="InterPro" id="IPR012337">
    <property type="entry name" value="RNaseH-like_sf"/>
</dbReference>
<dbReference type="InterPro" id="IPR052797">
    <property type="entry name" value="RegFact_GeneExpr_CellDeath"/>
</dbReference>
<dbReference type="PaxDb" id="6239-T24C4.7"/>
<dbReference type="SMR" id="B9ZSG9"/>
<evidence type="ECO:0000256" key="1">
    <source>
        <dbReference type="SAM" id="MobiDB-lite"/>
    </source>
</evidence>
<evidence type="ECO:0000313" key="4">
    <source>
        <dbReference type="Proteomes" id="UP000001940"/>
    </source>
</evidence>
<dbReference type="Proteomes" id="UP000001940">
    <property type="component" value="Chromosome III"/>
</dbReference>
<evidence type="ECO:0000313" key="3">
    <source>
        <dbReference type="EMBL" id="CCD69963.2"/>
    </source>
</evidence>
<dbReference type="Bgee" id="WBGene00020763">
    <property type="expression patterns" value="Expressed in germ line (C elegans) and 4 other cell types or tissues"/>
</dbReference>
<dbReference type="eggNOG" id="ENOG502SU75">
    <property type="taxonomic scope" value="Eukaryota"/>
</dbReference>
<accession>B9ZSG9</accession>
<dbReference type="InParanoid" id="B9ZSG9"/>
<dbReference type="PeptideAtlas" id="B9ZSG9"/>
<dbReference type="SMART" id="SM00355">
    <property type="entry name" value="ZnF_C2H2"/>
    <property type="match status" value="2"/>
</dbReference>